<evidence type="ECO:0000313" key="2">
    <source>
        <dbReference type="Proteomes" id="UP000034736"/>
    </source>
</evidence>
<organism evidence="1 2">
    <name type="scientific">Candidatus Giovannonibacteria bacterium GW2011_GWA2_44_13b</name>
    <dbReference type="NCBI Taxonomy" id="1618647"/>
    <lineage>
        <taxon>Bacteria</taxon>
        <taxon>Candidatus Giovannoniibacteriota</taxon>
    </lineage>
</organism>
<gene>
    <name evidence="1" type="ORF">UW30_C0011G0017</name>
</gene>
<comment type="caution">
    <text evidence="1">The sequence shown here is derived from an EMBL/GenBank/DDBJ whole genome shotgun (WGS) entry which is preliminary data.</text>
</comment>
<dbReference type="Proteomes" id="UP000034736">
    <property type="component" value="Unassembled WGS sequence"/>
</dbReference>
<proteinExistence type="predicted"/>
<protein>
    <submittedName>
        <fullName evidence="1">Uncharacterized protein</fullName>
    </submittedName>
</protein>
<accession>A0A0G1H1E6</accession>
<evidence type="ECO:0000313" key="1">
    <source>
        <dbReference type="EMBL" id="KKT41186.1"/>
    </source>
</evidence>
<dbReference type="STRING" id="1618647.UW30_C0011G0017"/>
<name>A0A0G1H1E6_9BACT</name>
<dbReference type="EMBL" id="LCHU01000011">
    <property type="protein sequence ID" value="KKT41186.1"/>
    <property type="molecule type" value="Genomic_DNA"/>
</dbReference>
<sequence length="68" mass="8073">MERERTYRHRFAYPGYDAIENSWETKTARLKSRAVFCVALVLHEIPDVCLRAERINECLRLCAEFLVL</sequence>
<reference evidence="1 2" key="1">
    <citation type="journal article" date="2015" name="Nature">
        <title>rRNA introns, odd ribosomes, and small enigmatic genomes across a large radiation of phyla.</title>
        <authorList>
            <person name="Brown C.T."/>
            <person name="Hug L.A."/>
            <person name="Thomas B.C."/>
            <person name="Sharon I."/>
            <person name="Castelle C.J."/>
            <person name="Singh A."/>
            <person name="Wilkins M.J."/>
            <person name="Williams K.H."/>
            <person name="Banfield J.F."/>
        </authorList>
    </citation>
    <scope>NUCLEOTIDE SEQUENCE [LARGE SCALE GENOMIC DNA]</scope>
</reference>
<dbReference type="AlphaFoldDB" id="A0A0G1H1E6"/>